<gene>
    <name evidence="2" type="ORF">POPTR_008G017000</name>
</gene>
<name>B9HKL7_POPTR</name>
<evidence type="ECO:0000256" key="1">
    <source>
        <dbReference type="SAM" id="MobiDB-lite"/>
    </source>
</evidence>
<evidence type="ECO:0000313" key="3">
    <source>
        <dbReference type="Proteomes" id="UP000006729"/>
    </source>
</evidence>
<evidence type="ECO:0000313" key="2">
    <source>
        <dbReference type="EMBL" id="PNT22148.1"/>
    </source>
</evidence>
<proteinExistence type="predicted"/>
<feature type="region of interest" description="Disordered" evidence="1">
    <location>
        <begin position="1"/>
        <end position="27"/>
    </location>
</feature>
<protein>
    <submittedName>
        <fullName evidence="2">Uncharacterized protein</fullName>
    </submittedName>
</protein>
<reference evidence="2 3" key="1">
    <citation type="journal article" date="2006" name="Science">
        <title>The genome of black cottonwood, Populus trichocarpa (Torr. &amp; Gray).</title>
        <authorList>
            <person name="Tuskan G.A."/>
            <person name="Difazio S."/>
            <person name="Jansson S."/>
            <person name="Bohlmann J."/>
            <person name="Grigoriev I."/>
            <person name="Hellsten U."/>
            <person name="Putnam N."/>
            <person name="Ralph S."/>
            <person name="Rombauts S."/>
            <person name="Salamov A."/>
            <person name="Schein J."/>
            <person name="Sterck L."/>
            <person name="Aerts A."/>
            <person name="Bhalerao R.R."/>
            <person name="Bhalerao R.P."/>
            <person name="Blaudez D."/>
            <person name="Boerjan W."/>
            <person name="Brun A."/>
            <person name="Brunner A."/>
            <person name="Busov V."/>
            <person name="Campbell M."/>
            <person name="Carlson J."/>
            <person name="Chalot M."/>
            <person name="Chapman J."/>
            <person name="Chen G.L."/>
            <person name="Cooper D."/>
            <person name="Coutinho P.M."/>
            <person name="Couturier J."/>
            <person name="Covert S."/>
            <person name="Cronk Q."/>
            <person name="Cunningham R."/>
            <person name="Davis J."/>
            <person name="Degroeve S."/>
            <person name="Dejardin A."/>
            <person name="Depamphilis C."/>
            <person name="Detter J."/>
            <person name="Dirks B."/>
            <person name="Dubchak I."/>
            <person name="Duplessis S."/>
            <person name="Ehlting J."/>
            <person name="Ellis B."/>
            <person name="Gendler K."/>
            <person name="Goodstein D."/>
            <person name="Gribskov M."/>
            <person name="Grimwood J."/>
            <person name="Groover A."/>
            <person name="Gunter L."/>
            <person name="Hamberger B."/>
            <person name="Heinze B."/>
            <person name="Helariutta Y."/>
            <person name="Henrissat B."/>
            <person name="Holligan D."/>
            <person name="Holt R."/>
            <person name="Huang W."/>
            <person name="Islam-Faridi N."/>
            <person name="Jones S."/>
            <person name="Jones-Rhoades M."/>
            <person name="Jorgensen R."/>
            <person name="Joshi C."/>
            <person name="Kangasjarvi J."/>
            <person name="Karlsson J."/>
            <person name="Kelleher C."/>
            <person name="Kirkpatrick R."/>
            <person name="Kirst M."/>
            <person name="Kohler A."/>
            <person name="Kalluri U."/>
            <person name="Larimer F."/>
            <person name="Leebens-Mack J."/>
            <person name="Leple J.C."/>
            <person name="Locascio P."/>
            <person name="Lou Y."/>
            <person name="Lucas S."/>
            <person name="Martin F."/>
            <person name="Montanini B."/>
            <person name="Napoli C."/>
            <person name="Nelson D.R."/>
            <person name="Nelson C."/>
            <person name="Nieminen K."/>
            <person name="Nilsson O."/>
            <person name="Pereda V."/>
            <person name="Peter G."/>
            <person name="Philippe R."/>
            <person name="Pilate G."/>
            <person name="Poliakov A."/>
            <person name="Razumovskaya J."/>
            <person name="Richardson P."/>
            <person name="Rinaldi C."/>
            <person name="Ritland K."/>
            <person name="Rouze P."/>
            <person name="Ryaboy D."/>
            <person name="Schmutz J."/>
            <person name="Schrader J."/>
            <person name="Segerman B."/>
            <person name="Shin H."/>
            <person name="Siddiqui A."/>
            <person name="Sterky F."/>
            <person name="Terry A."/>
            <person name="Tsai C.J."/>
            <person name="Uberbacher E."/>
            <person name="Unneberg P."/>
            <person name="Vahala J."/>
            <person name="Wall K."/>
            <person name="Wessler S."/>
            <person name="Yang G."/>
            <person name="Yin T."/>
            <person name="Douglas C."/>
            <person name="Marra M."/>
            <person name="Sandberg G."/>
            <person name="Van de Peer Y."/>
            <person name="Rokhsar D."/>
        </authorList>
    </citation>
    <scope>NUCLEOTIDE SEQUENCE [LARGE SCALE GENOMIC DNA]</scope>
    <source>
        <strain evidence="3">cv. Nisqually</strain>
    </source>
</reference>
<organism evidence="2 3">
    <name type="scientific">Populus trichocarpa</name>
    <name type="common">Western balsam poplar</name>
    <name type="synonym">Populus balsamifera subsp. trichocarpa</name>
    <dbReference type="NCBI Taxonomy" id="3694"/>
    <lineage>
        <taxon>Eukaryota</taxon>
        <taxon>Viridiplantae</taxon>
        <taxon>Streptophyta</taxon>
        <taxon>Embryophyta</taxon>
        <taxon>Tracheophyta</taxon>
        <taxon>Spermatophyta</taxon>
        <taxon>Magnoliopsida</taxon>
        <taxon>eudicotyledons</taxon>
        <taxon>Gunneridae</taxon>
        <taxon>Pentapetalae</taxon>
        <taxon>rosids</taxon>
        <taxon>fabids</taxon>
        <taxon>Malpighiales</taxon>
        <taxon>Salicaceae</taxon>
        <taxon>Saliceae</taxon>
        <taxon>Populus</taxon>
    </lineage>
</organism>
<feature type="compositionally biased region" description="Polar residues" evidence="1">
    <location>
        <begin position="1"/>
        <end position="21"/>
    </location>
</feature>
<accession>B9HKL7</accession>
<dbReference type="EMBL" id="CM009297">
    <property type="protein sequence ID" value="PNT22148.1"/>
    <property type="molecule type" value="Genomic_DNA"/>
</dbReference>
<sequence>MRTTPTWQRNRKTSQLNQNGVNEPDGGADGFLTAHVLEGTWLCRRHVALHQALEPTTTRVGDEKANLRKISMDLRKKKIGELLAGMNMKTSHQEGTSSDAKVSSISCAQVVNQCAPSLPKRIKSSAILRAAFVRATRGALHLSHGSSTGTILSDHP</sequence>
<dbReference type="Proteomes" id="UP000006729">
    <property type="component" value="Chromosome 8"/>
</dbReference>
<dbReference type="HOGENOM" id="CLU_142537_0_0_1"/>
<dbReference type="InParanoid" id="B9HKL7"/>
<dbReference type="AlphaFoldDB" id="B9HKL7"/>
<keyword evidence="3" id="KW-1185">Reference proteome</keyword>